<keyword evidence="3" id="KW-1185">Reference proteome</keyword>
<reference evidence="3" key="1">
    <citation type="journal article" date="2017" name="bioRxiv">
        <title>Conservation of a gene cluster reveals novel cercosporin biosynthetic mechanisms and extends production to the genus Colletotrichum.</title>
        <authorList>
            <person name="de Jonge R."/>
            <person name="Ebert M.K."/>
            <person name="Huitt-Roehl C.R."/>
            <person name="Pal P."/>
            <person name="Suttle J.C."/>
            <person name="Spanner R.E."/>
            <person name="Neubauer J.D."/>
            <person name="Jurick W.M.II."/>
            <person name="Stott K.A."/>
            <person name="Secor G.A."/>
            <person name="Thomma B.P.H.J."/>
            <person name="Van de Peer Y."/>
            <person name="Townsend C.A."/>
            <person name="Bolton M.D."/>
        </authorList>
    </citation>
    <scope>NUCLEOTIDE SEQUENCE [LARGE SCALE GENOMIC DNA]</scope>
    <source>
        <strain evidence="3">CBS538.71</strain>
    </source>
</reference>
<comment type="caution">
    <text evidence="2">The sequence shown here is derived from an EMBL/GenBank/DDBJ whole genome shotgun (WGS) entry which is preliminary data.</text>
</comment>
<evidence type="ECO:0000313" key="3">
    <source>
        <dbReference type="Proteomes" id="UP000237631"/>
    </source>
</evidence>
<dbReference type="AlphaFoldDB" id="A0A2S6CL81"/>
<gene>
    <name evidence="2" type="ORF">CBER1_03222</name>
</gene>
<dbReference type="OrthoDB" id="9979195at2759"/>
<evidence type="ECO:0000259" key="1">
    <source>
        <dbReference type="Pfam" id="PF18566"/>
    </source>
</evidence>
<accession>A0A2S6CL81</accession>
<dbReference type="EMBL" id="PNEN01000266">
    <property type="protein sequence ID" value="PPJ60495.1"/>
    <property type="molecule type" value="Genomic_DNA"/>
</dbReference>
<dbReference type="STRING" id="357750.A0A2S6CL81"/>
<organism evidence="2 3">
    <name type="scientific">Cercospora berteroae</name>
    <dbReference type="NCBI Taxonomy" id="357750"/>
    <lineage>
        <taxon>Eukaryota</taxon>
        <taxon>Fungi</taxon>
        <taxon>Dikarya</taxon>
        <taxon>Ascomycota</taxon>
        <taxon>Pezizomycotina</taxon>
        <taxon>Dothideomycetes</taxon>
        <taxon>Dothideomycetidae</taxon>
        <taxon>Mycosphaerellales</taxon>
        <taxon>Mycosphaerellaceae</taxon>
        <taxon>Cercospora</taxon>
    </lineage>
</organism>
<dbReference type="Proteomes" id="UP000237631">
    <property type="component" value="Unassembled WGS sequence"/>
</dbReference>
<feature type="domain" description="Linalool dehydratase/isomerase" evidence="1">
    <location>
        <begin position="1"/>
        <end position="284"/>
    </location>
</feature>
<dbReference type="Pfam" id="PF18566">
    <property type="entry name" value="Ldi"/>
    <property type="match status" value="1"/>
</dbReference>
<evidence type="ECO:0000313" key="2">
    <source>
        <dbReference type="EMBL" id="PPJ60495.1"/>
    </source>
</evidence>
<sequence length="301" mass="34502">MVYGASVAHFHLLPALRSAFKSLLEHLIHKMLRRDVWSYWYLTSQSGKFVDPDIFEMRKPWADPNKEENIMYSGHLLLMVSLHAMLFDDDKYDQPEALTFHWDPIFWGFGPEKFTYTRSSLQETILCEMERHQWKGVCCEPNSIFIVCNQFPIIAMRYNDVRSGTNIVDKVLKNYVAAWEKHGGFLQNNKFVHSWYMVKQDRIVPGNIGTTAWTSAFMNSWNSQAVRSAFSAQSLGFFTKAPNGRVNLNSTAVAMIIRKLVKNENADPQAWSTKQKAQELAKKAKAAPSPPLPVPIFGYVA</sequence>
<name>A0A2S6CL81_9PEZI</name>
<proteinExistence type="predicted"/>
<protein>
    <recommendedName>
        <fullName evidence="1">Linalool dehydratase/isomerase domain-containing protein</fullName>
    </recommendedName>
</protein>
<dbReference type="InterPro" id="IPR041411">
    <property type="entry name" value="Ldi"/>
</dbReference>